<evidence type="ECO:0000256" key="6">
    <source>
        <dbReference type="ARBA" id="ARBA00022989"/>
    </source>
</evidence>
<organism evidence="11 12">
    <name type="scientific">Cryobacterium zhongshanensis</name>
    <dbReference type="NCBI Taxonomy" id="2928153"/>
    <lineage>
        <taxon>Bacteria</taxon>
        <taxon>Bacillati</taxon>
        <taxon>Actinomycetota</taxon>
        <taxon>Actinomycetes</taxon>
        <taxon>Micrococcales</taxon>
        <taxon>Microbacteriaceae</taxon>
        <taxon>Cryobacterium</taxon>
    </lineage>
</organism>
<dbReference type="EMBL" id="JALGAR010000001">
    <property type="protein sequence ID" value="MCI4656343.1"/>
    <property type="molecule type" value="Genomic_DNA"/>
</dbReference>
<dbReference type="PANTHER" id="PTHR23501">
    <property type="entry name" value="MAJOR FACILITATOR SUPERFAMILY"/>
    <property type="match status" value="1"/>
</dbReference>
<evidence type="ECO:0000313" key="11">
    <source>
        <dbReference type="EMBL" id="MCI4656343.1"/>
    </source>
</evidence>
<dbReference type="InterPro" id="IPR036259">
    <property type="entry name" value="MFS_trans_sf"/>
</dbReference>
<name>A0AA41QSE9_9MICO</name>
<proteinExistence type="inferred from homology"/>
<comment type="similarity">
    <text evidence="2">Belongs to the major facilitator superfamily. TCR/Tet family.</text>
</comment>
<evidence type="ECO:0000256" key="8">
    <source>
        <dbReference type="SAM" id="MobiDB-lite"/>
    </source>
</evidence>
<feature type="region of interest" description="Disordered" evidence="8">
    <location>
        <begin position="558"/>
        <end position="577"/>
    </location>
</feature>
<dbReference type="AlphaFoldDB" id="A0AA41QSE9"/>
<feature type="transmembrane region" description="Helical" evidence="9">
    <location>
        <begin position="301"/>
        <end position="323"/>
    </location>
</feature>
<keyword evidence="4" id="KW-1003">Cell membrane</keyword>
<accession>A0AA41QSE9</accession>
<feature type="transmembrane region" description="Helical" evidence="9">
    <location>
        <begin position="100"/>
        <end position="121"/>
    </location>
</feature>
<feature type="transmembrane region" description="Helical" evidence="9">
    <location>
        <begin position="228"/>
        <end position="245"/>
    </location>
</feature>
<dbReference type="GO" id="GO:0022857">
    <property type="term" value="F:transmembrane transporter activity"/>
    <property type="evidence" value="ECO:0007669"/>
    <property type="project" value="InterPro"/>
</dbReference>
<dbReference type="Gene3D" id="1.20.1720.10">
    <property type="entry name" value="Multidrug resistance protein D"/>
    <property type="match status" value="1"/>
</dbReference>
<reference evidence="11" key="1">
    <citation type="submission" date="2022-03" db="EMBL/GenBank/DDBJ databases">
        <title>Cryobacterium sp. nov. strain ZS14-85, isolated from Antarctic soil.</title>
        <authorList>
            <person name="Li J."/>
            <person name="Niu G."/>
        </authorList>
    </citation>
    <scope>NUCLEOTIDE SEQUENCE</scope>
    <source>
        <strain evidence="11">ZS14-85</strain>
    </source>
</reference>
<feature type="transmembrane region" description="Helical" evidence="9">
    <location>
        <begin position="468"/>
        <end position="490"/>
    </location>
</feature>
<feature type="transmembrane region" description="Helical" evidence="9">
    <location>
        <begin position="133"/>
        <end position="151"/>
    </location>
</feature>
<feature type="transmembrane region" description="Helical" evidence="9">
    <location>
        <begin position="195"/>
        <end position="216"/>
    </location>
</feature>
<dbReference type="PANTHER" id="PTHR23501:SF197">
    <property type="entry name" value="COMD"/>
    <property type="match status" value="1"/>
</dbReference>
<sequence>MSKRQVLEALSGLLMGMFVSILAGTVVSTSLPLILSDLHGDQSAYTWVVTATLLATTVSTPIWGKFADLFDRKLLIQLSLVVFVLGSALAGFSQNTGTLISFRVLQGLGAGGLAALSQIIMADIISPRDRGRYAGLFGAVLALGTVGGPLLGGVVTDAFGWRWNFFIALPVAILAIILLQRTLHLPARVKRVVKIDYLGAILITAGMSLLMIWVTIAGTQFEWASVPSFLMVGGAVVLLVAAVFVEFKVSEPIIPLTLFKNRTFTLAVIASISVGVSMFGTSVFLSQYMQLARGATPTQSGLLTIPMMGGYLICSVTFGTLISRTGKWKAIMVSGGALVIVGLLLLGTLDYQTNLVLVGVYMFVLGSGLGMLMQNLVLVVQNSIEVRHLGVATSSVTFFRSLGGTIGVSVLGSVLGSAVAQHITDGVVALSPADKMAAASALGSGTIPRVADLPAAVRTLVESAYGSGVGTVFLIGIPLAVITLVMVTLLPNATLGRKTGIARAREGAGAGTAAGHAGLTAAERAAERETEVEEMEDIMIEVSAASAGLAPAGLNNPTGVIHLPKDDQPARRRVSSL</sequence>
<evidence type="ECO:0000256" key="4">
    <source>
        <dbReference type="ARBA" id="ARBA00022475"/>
    </source>
</evidence>
<feature type="transmembrane region" description="Helical" evidence="9">
    <location>
        <begin position="330"/>
        <end position="349"/>
    </location>
</feature>
<comment type="caution">
    <text evidence="11">The sequence shown here is derived from an EMBL/GenBank/DDBJ whole genome shotgun (WGS) entry which is preliminary data.</text>
</comment>
<evidence type="ECO:0000256" key="9">
    <source>
        <dbReference type="SAM" id="Phobius"/>
    </source>
</evidence>
<dbReference type="InterPro" id="IPR011701">
    <property type="entry name" value="MFS"/>
</dbReference>
<feature type="domain" description="Major facilitator superfamily (MFS) profile" evidence="10">
    <location>
        <begin position="9"/>
        <end position="495"/>
    </location>
</feature>
<evidence type="ECO:0000256" key="3">
    <source>
        <dbReference type="ARBA" id="ARBA00022448"/>
    </source>
</evidence>
<evidence type="ECO:0000256" key="1">
    <source>
        <dbReference type="ARBA" id="ARBA00004651"/>
    </source>
</evidence>
<feature type="transmembrane region" description="Helical" evidence="9">
    <location>
        <begin position="75"/>
        <end position="94"/>
    </location>
</feature>
<feature type="transmembrane region" description="Helical" evidence="9">
    <location>
        <begin position="266"/>
        <end position="289"/>
    </location>
</feature>
<feature type="transmembrane region" description="Helical" evidence="9">
    <location>
        <begin position="163"/>
        <end position="183"/>
    </location>
</feature>
<feature type="transmembrane region" description="Helical" evidence="9">
    <location>
        <begin position="355"/>
        <end position="380"/>
    </location>
</feature>
<feature type="transmembrane region" description="Helical" evidence="9">
    <location>
        <begin position="44"/>
        <end position="63"/>
    </location>
</feature>
<dbReference type="RefSeq" id="WP_243010579.1">
    <property type="nucleotide sequence ID" value="NZ_JALGAR010000001.1"/>
</dbReference>
<dbReference type="Proteomes" id="UP001165341">
    <property type="component" value="Unassembled WGS sequence"/>
</dbReference>
<keyword evidence="7 9" id="KW-0472">Membrane</keyword>
<dbReference type="PRINTS" id="PR01036">
    <property type="entry name" value="TCRTETB"/>
</dbReference>
<comment type="subcellular location">
    <subcellularLocation>
        <location evidence="1">Cell membrane</location>
        <topology evidence="1">Multi-pass membrane protein</topology>
    </subcellularLocation>
</comment>
<dbReference type="FunFam" id="1.20.1720.10:FF:000004">
    <property type="entry name" value="EmrB/QacA family drug resistance transporter"/>
    <property type="match status" value="1"/>
</dbReference>
<keyword evidence="6 9" id="KW-1133">Transmembrane helix</keyword>
<keyword evidence="5 9" id="KW-0812">Transmembrane</keyword>
<keyword evidence="12" id="KW-1185">Reference proteome</keyword>
<evidence type="ECO:0000256" key="2">
    <source>
        <dbReference type="ARBA" id="ARBA00007520"/>
    </source>
</evidence>
<dbReference type="GO" id="GO:0005886">
    <property type="term" value="C:plasma membrane"/>
    <property type="evidence" value="ECO:0007669"/>
    <property type="project" value="UniProtKB-SubCell"/>
</dbReference>
<feature type="transmembrane region" description="Helical" evidence="9">
    <location>
        <begin position="12"/>
        <end position="32"/>
    </location>
</feature>
<evidence type="ECO:0000313" key="12">
    <source>
        <dbReference type="Proteomes" id="UP001165341"/>
    </source>
</evidence>
<protein>
    <submittedName>
        <fullName evidence="11">MFS transporter</fullName>
    </submittedName>
</protein>
<evidence type="ECO:0000256" key="7">
    <source>
        <dbReference type="ARBA" id="ARBA00023136"/>
    </source>
</evidence>
<evidence type="ECO:0000259" key="10">
    <source>
        <dbReference type="PROSITE" id="PS50850"/>
    </source>
</evidence>
<dbReference type="Gene3D" id="1.20.1250.20">
    <property type="entry name" value="MFS general substrate transporter like domains"/>
    <property type="match status" value="1"/>
</dbReference>
<dbReference type="InterPro" id="IPR020846">
    <property type="entry name" value="MFS_dom"/>
</dbReference>
<dbReference type="SUPFAM" id="SSF103473">
    <property type="entry name" value="MFS general substrate transporter"/>
    <property type="match status" value="1"/>
</dbReference>
<dbReference type="PROSITE" id="PS50850">
    <property type="entry name" value="MFS"/>
    <property type="match status" value="1"/>
</dbReference>
<feature type="transmembrane region" description="Helical" evidence="9">
    <location>
        <begin position="401"/>
        <end position="423"/>
    </location>
</feature>
<dbReference type="Pfam" id="PF07690">
    <property type="entry name" value="MFS_1"/>
    <property type="match status" value="1"/>
</dbReference>
<gene>
    <name evidence="11" type="ORF">MQH31_00750</name>
</gene>
<evidence type="ECO:0000256" key="5">
    <source>
        <dbReference type="ARBA" id="ARBA00022692"/>
    </source>
</evidence>
<keyword evidence="3" id="KW-0813">Transport</keyword>